<evidence type="ECO:0000313" key="1">
    <source>
        <dbReference type="EMBL" id="BCL62807.1"/>
    </source>
</evidence>
<dbReference type="RefSeq" id="WP_228855117.1">
    <property type="nucleotide sequence ID" value="NZ_AP024086.1"/>
</dbReference>
<dbReference type="KEGG" id="dbk:DGMP_35000"/>
<evidence type="ECO:0000313" key="2">
    <source>
        <dbReference type="Proteomes" id="UP000826725"/>
    </source>
</evidence>
<gene>
    <name evidence="1" type="ORF">DGMP_35000</name>
</gene>
<organism evidence="1 2">
    <name type="scientific">Desulfomarina profundi</name>
    <dbReference type="NCBI Taxonomy" id="2772557"/>
    <lineage>
        <taxon>Bacteria</taxon>
        <taxon>Pseudomonadati</taxon>
        <taxon>Thermodesulfobacteriota</taxon>
        <taxon>Desulfobulbia</taxon>
        <taxon>Desulfobulbales</taxon>
        <taxon>Desulfobulbaceae</taxon>
        <taxon>Desulfomarina</taxon>
    </lineage>
</organism>
<protein>
    <recommendedName>
        <fullName evidence="3">HD domain-containing protein</fullName>
    </recommendedName>
</protein>
<name>A0A8D5FZJ2_9BACT</name>
<evidence type="ECO:0008006" key="3">
    <source>
        <dbReference type="Google" id="ProtNLM"/>
    </source>
</evidence>
<reference evidence="1" key="1">
    <citation type="submission" date="2020-09" db="EMBL/GenBank/DDBJ databases">
        <title>Desulfogranum mesoprofundum gen. nov., sp. nov., a novel mesophilic, sulfate-reducing chemolithoautotroph isolated from a deep-sea hydrothermal vent chimney in the Suiyo Seamount.</title>
        <authorList>
            <person name="Hashimoto Y."/>
            <person name="Nakagawa S."/>
        </authorList>
    </citation>
    <scope>NUCLEOTIDE SEQUENCE</scope>
    <source>
        <strain evidence="1">KT2</strain>
    </source>
</reference>
<proteinExistence type="predicted"/>
<dbReference type="AlphaFoldDB" id="A0A8D5FZJ2"/>
<dbReference type="EMBL" id="AP024086">
    <property type="protein sequence ID" value="BCL62807.1"/>
    <property type="molecule type" value="Genomic_DNA"/>
</dbReference>
<accession>A0A8D5FZJ2</accession>
<dbReference type="Proteomes" id="UP000826725">
    <property type="component" value="Chromosome"/>
</dbReference>
<keyword evidence="2" id="KW-1185">Reference proteome</keyword>
<sequence length="259" mass="29871">MDRDLSSFFSGTHPLFKKNTLKYHDLRHSKMVVLATIRLFHGLHCNNIPVNNDTLTKGLLSAYFHDTGMLLQEGEKAKSGAEYMANHERRSVYFLEQYSILKNLDRKIVKDCAAIIQYTDLSVDPGAFSHHSEEVNLAGRVVGTADILAQMADRYYLEALPILYREIKKGGTGNFVSALDLMQHTMNFYHNIALKRLQITFADTSRSMQVHFRERYSIDRNLYTEYVNKNMQYLNKILQYCQADTGCIEQYLRRKPPAG</sequence>